<protein>
    <submittedName>
        <fullName evidence="3">DUF6498-containing protein</fullName>
    </submittedName>
</protein>
<feature type="region of interest" description="Disordered" evidence="1">
    <location>
        <begin position="370"/>
        <end position="397"/>
    </location>
</feature>
<evidence type="ECO:0000256" key="2">
    <source>
        <dbReference type="SAM" id="Phobius"/>
    </source>
</evidence>
<gene>
    <name evidence="3" type="ORF">OB960_23495</name>
</gene>
<accession>A0AAP2Z5I0</accession>
<feature type="transmembrane region" description="Helical" evidence="2">
    <location>
        <begin position="93"/>
        <end position="116"/>
    </location>
</feature>
<dbReference type="Pfam" id="PF20108">
    <property type="entry name" value="DUF6498"/>
    <property type="match status" value="1"/>
</dbReference>
<evidence type="ECO:0000313" key="4">
    <source>
        <dbReference type="Proteomes" id="UP001321018"/>
    </source>
</evidence>
<dbReference type="Proteomes" id="UP001321018">
    <property type="component" value="Unassembled WGS sequence"/>
</dbReference>
<feature type="compositionally biased region" description="Low complexity" evidence="1">
    <location>
        <begin position="370"/>
        <end position="388"/>
    </location>
</feature>
<keyword evidence="2" id="KW-1133">Transmembrane helix</keyword>
<feature type="transmembrane region" description="Helical" evidence="2">
    <location>
        <begin position="31"/>
        <end position="49"/>
    </location>
</feature>
<proteinExistence type="predicted"/>
<reference evidence="3" key="1">
    <citation type="submission" date="2022-09" db="EMBL/GenBank/DDBJ databases">
        <title>Enrichment on poylsaccharides allowed isolation of novel metabolic and taxonomic groups of Haloarchaea.</title>
        <authorList>
            <person name="Sorokin D.Y."/>
            <person name="Elcheninov A.G."/>
            <person name="Khizhniak T.V."/>
            <person name="Kolganova T.V."/>
            <person name="Kublanov I.V."/>
        </authorList>
    </citation>
    <scope>NUCLEOTIDE SEQUENCE</scope>
    <source>
        <strain evidence="3">AArc-xg1-1</strain>
    </source>
</reference>
<name>A0AAP2Z5I0_9EURY</name>
<keyword evidence="2" id="KW-0472">Membrane</keyword>
<dbReference type="InterPro" id="IPR045466">
    <property type="entry name" value="DUF6498"/>
</dbReference>
<evidence type="ECO:0000256" key="1">
    <source>
        <dbReference type="SAM" id="MobiDB-lite"/>
    </source>
</evidence>
<keyword evidence="2" id="KW-0812">Transmembrane</keyword>
<organism evidence="3 4">
    <name type="scientific">Natronoglomus mannanivorans</name>
    <dbReference type="NCBI Taxonomy" id="2979990"/>
    <lineage>
        <taxon>Archaea</taxon>
        <taxon>Methanobacteriati</taxon>
        <taxon>Methanobacteriota</taxon>
        <taxon>Stenosarchaea group</taxon>
        <taxon>Halobacteria</taxon>
        <taxon>Halobacteriales</taxon>
        <taxon>Natrialbaceae</taxon>
        <taxon>Natronoglomus</taxon>
    </lineage>
</organism>
<feature type="transmembrane region" description="Helical" evidence="2">
    <location>
        <begin position="7"/>
        <end position="25"/>
    </location>
</feature>
<feature type="transmembrane region" description="Helical" evidence="2">
    <location>
        <begin position="128"/>
        <end position="149"/>
    </location>
</feature>
<evidence type="ECO:0000313" key="3">
    <source>
        <dbReference type="EMBL" id="MCU4744344.1"/>
    </source>
</evidence>
<feature type="transmembrane region" description="Helical" evidence="2">
    <location>
        <begin position="170"/>
        <end position="188"/>
    </location>
</feature>
<dbReference type="AlphaFoldDB" id="A0AAP2Z5I0"/>
<sequence>MNGPHRHLLAIIGANLVPLVGFVLFGWSTTVFLGVLVLDIWSTVVWSVCKMPFAEKRPPNLGRIGGRILGVLADKRGGWTVTSRLPPVYPRNLPFLLSGTLIGAILVVLSFVLWVLPYQDLTGEQLGWILLGGLIVFTVRGIDTWREYVRAGGYRDHSARTVGLEQFQQFLAVGGLVVGVVAAAAITGNTDPPFVGDLTLVSIIFLGKFGADLRAWQIETDPDRRGWFTRIYGSPETEHPLESVTVPDEEPNLCVRPVRRVAIVDAVVRGGLYTFSAGGVIAMALLVAGLAGVPGLTAAGLVAGGTLIVLRTGVRYLQFGTLEYRCYDELVVVYDRVLDEPQRRLDRWAITHVRESQTILDRLCGTETVSVETTSDSPESTASVVPDPAAVPVPDPDADRPITLAFLSDSTPLLEAMNLERRLESTPEPEGVV</sequence>
<comment type="caution">
    <text evidence="3">The sequence shown here is derived from an EMBL/GenBank/DDBJ whole genome shotgun (WGS) entry which is preliminary data.</text>
</comment>
<dbReference type="RefSeq" id="WP_338006151.1">
    <property type="nucleotide sequence ID" value="NZ_JAOPKA010000026.1"/>
</dbReference>
<dbReference type="EMBL" id="JAOPKA010000026">
    <property type="protein sequence ID" value="MCU4744344.1"/>
    <property type="molecule type" value="Genomic_DNA"/>
</dbReference>